<sequence>MNKTLTGINKMVNQTTSMNGVMKNLIRKRRRAPPDEDNDTFAPDTILIDTSKIDEPPRSMKKKVQDPTKSLMPMNEAIKLRNKQPIKPINFEVKMPHSANSDKLPPHGYFDNDHHYNYESRKLFRRPPNFPTSSPELTSKYKSRKKTVKKDLSSLKNDIFEQR</sequence>
<feature type="compositionally biased region" description="Basic and acidic residues" evidence="1">
    <location>
        <begin position="149"/>
        <end position="163"/>
    </location>
</feature>
<dbReference type="RefSeq" id="XP_011500650.1">
    <property type="nucleotide sequence ID" value="XM_011502348.1"/>
</dbReference>
<proteinExistence type="predicted"/>
<gene>
    <name evidence="3" type="primary">LOC105364435</name>
</gene>
<feature type="region of interest" description="Disordered" evidence="1">
    <location>
        <begin position="120"/>
        <end position="163"/>
    </location>
</feature>
<evidence type="ECO:0000256" key="1">
    <source>
        <dbReference type="SAM" id="MobiDB-lite"/>
    </source>
</evidence>
<dbReference type="KEGG" id="csol:105364435"/>
<protein>
    <submittedName>
        <fullName evidence="3">Uncharacterized protein LOC105364435</fullName>
    </submittedName>
</protein>
<dbReference type="AlphaFoldDB" id="A0AAJ6YMA9"/>
<dbReference type="Proteomes" id="UP000695007">
    <property type="component" value="Unplaced"/>
</dbReference>
<accession>A0AAJ6YMA9</accession>
<dbReference type="GeneID" id="105364435"/>
<keyword evidence="2" id="KW-1185">Reference proteome</keyword>
<name>A0AAJ6YMA9_9HYME</name>
<evidence type="ECO:0000313" key="3">
    <source>
        <dbReference type="RefSeq" id="XP_011500650.1"/>
    </source>
</evidence>
<evidence type="ECO:0000313" key="2">
    <source>
        <dbReference type="Proteomes" id="UP000695007"/>
    </source>
</evidence>
<organism evidence="2 3">
    <name type="scientific">Ceratosolen solmsi marchali</name>
    <dbReference type="NCBI Taxonomy" id="326594"/>
    <lineage>
        <taxon>Eukaryota</taxon>
        <taxon>Metazoa</taxon>
        <taxon>Ecdysozoa</taxon>
        <taxon>Arthropoda</taxon>
        <taxon>Hexapoda</taxon>
        <taxon>Insecta</taxon>
        <taxon>Pterygota</taxon>
        <taxon>Neoptera</taxon>
        <taxon>Endopterygota</taxon>
        <taxon>Hymenoptera</taxon>
        <taxon>Apocrita</taxon>
        <taxon>Proctotrupomorpha</taxon>
        <taxon>Chalcidoidea</taxon>
        <taxon>Agaonidae</taxon>
        <taxon>Agaoninae</taxon>
        <taxon>Ceratosolen</taxon>
    </lineage>
</organism>
<reference evidence="3" key="1">
    <citation type="submission" date="2025-08" db="UniProtKB">
        <authorList>
            <consortium name="RefSeq"/>
        </authorList>
    </citation>
    <scope>IDENTIFICATION</scope>
</reference>